<reference evidence="1 2" key="1">
    <citation type="journal article" date="2016" name="Nat. Commun.">
        <title>Extremotolerant tardigrade genome and improved radiotolerance of human cultured cells by tardigrade-unique protein.</title>
        <authorList>
            <person name="Hashimoto T."/>
            <person name="Horikawa D.D."/>
            <person name="Saito Y."/>
            <person name="Kuwahara H."/>
            <person name="Kozuka-Hata H."/>
            <person name="Shin-I T."/>
            <person name="Minakuchi Y."/>
            <person name="Ohishi K."/>
            <person name="Motoyama A."/>
            <person name="Aizu T."/>
            <person name="Enomoto A."/>
            <person name="Kondo K."/>
            <person name="Tanaka S."/>
            <person name="Hara Y."/>
            <person name="Koshikawa S."/>
            <person name="Sagara H."/>
            <person name="Miura T."/>
            <person name="Yokobori S."/>
            <person name="Miyagawa K."/>
            <person name="Suzuki Y."/>
            <person name="Kubo T."/>
            <person name="Oyama M."/>
            <person name="Kohara Y."/>
            <person name="Fujiyama A."/>
            <person name="Arakawa K."/>
            <person name="Katayama T."/>
            <person name="Toyoda A."/>
            <person name="Kunieda T."/>
        </authorList>
    </citation>
    <scope>NUCLEOTIDE SEQUENCE [LARGE SCALE GENOMIC DNA]</scope>
    <source>
        <strain evidence="1 2">YOKOZUNA-1</strain>
    </source>
</reference>
<dbReference type="EMBL" id="BDGG01000006">
    <property type="protein sequence ID" value="GAV00918.1"/>
    <property type="molecule type" value="Genomic_DNA"/>
</dbReference>
<keyword evidence="2" id="KW-1185">Reference proteome</keyword>
<evidence type="ECO:0000313" key="1">
    <source>
        <dbReference type="EMBL" id="GAV00918.1"/>
    </source>
</evidence>
<protein>
    <submittedName>
        <fullName evidence="1">Uncharacterized protein</fullName>
    </submittedName>
</protein>
<gene>
    <name evidence="1" type="primary">RvY_11700-1</name>
    <name evidence="1" type="synonym">RvY_11700.1</name>
    <name evidence="1" type="ORF">RvY_11700</name>
</gene>
<proteinExistence type="predicted"/>
<dbReference type="AlphaFoldDB" id="A0A1D1VMD9"/>
<name>A0A1D1VMD9_RAMVA</name>
<comment type="caution">
    <text evidence="1">The sequence shown here is derived from an EMBL/GenBank/DDBJ whole genome shotgun (WGS) entry which is preliminary data.</text>
</comment>
<evidence type="ECO:0000313" key="2">
    <source>
        <dbReference type="Proteomes" id="UP000186922"/>
    </source>
</evidence>
<sequence>MAVGFSGLCATGICVALILAGNAFSRSAHDNSRQRSTAHLAFSLLADELKECRTDTDCVGVVHPRVGPMTKCIATKVCFPPDSADNRDLPPGSCSSHQDCGAYFMCLRTQCLFIGPKGCSTEADCPQGSPLLFECAERSGLPGTKCYIKCSTDDDCYLCDGTMCHHAYEETVQHYGCCQGFCQKKRACRRLTRLPYT</sequence>
<dbReference type="Proteomes" id="UP000186922">
    <property type="component" value="Unassembled WGS sequence"/>
</dbReference>
<accession>A0A1D1VMD9</accession>
<organism evidence="1 2">
    <name type="scientific">Ramazzottius varieornatus</name>
    <name type="common">Water bear</name>
    <name type="synonym">Tardigrade</name>
    <dbReference type="NCBI Taxonomy" id="947166"/>
    <lineage>
        <taxon>Eukaryota</taxon>
        <taxon>Metazoa</taxon>
        <taxon>Ecdysozoa</taxon>
        <taxon>Tardigrada</taxon>
        <taxon>Eutardigrada</taxon>
        <taxon>Parachela</taxon>
        <taxon>Hypsibioidea</taxon>
        <taxon>Ramazzottiidae</taxon>
        <taxon>Ramazzottius</taxon>
    </lineage>
</organism>